<dbReference type="PROSITE" id="PS50005">
    <property type="entry name" value="TPR"/>
    <property type="match status" value="1"/>
</dbReference>
<evidence type="ECO:0000313" key="1">
    <source>
        <dbReference type="EMBL" id="GAI29365.1"/>
    </source>
</evidence>
<dbReference type="InterPro" id="IPR019734">
    <property type="entry name" value="TPR_rpt"/>
</dbReference>
<dbReference type="InterPro" id="IPR011990">
    <property type="entry name" value="TPR-like_helical_dom_sf"/>
</dbReference>
<comment type="caution">
    <text evidence="1">The sequence shown here is derived from an EMBL/GenBank/DDBJ whole genome shotgun (WGS) entry which is preliminary data.</text>
</comment>
<dbReference type="Pfam" id="PF14559">
    <property type="entry name" value="TPR_19"/>
    <property type="match status" value="1"/>
</dbReference>
<dbReference type="EMBL" id="BARV01021942">
    <property type="protein sequence ID" value="GAI29365.1"/>
    <property type="molecule type" value="Genomic_DNA"/>
</dbReference>
<name>X1NRD0_9ZZZZ</name>
<protein>
    <submittedName>
        <fullName evidence="1">Uncharacterized protein</fullName>
    </submittedName>
</protein>
<proteinExistence type="predicted"/>
<dbReference type="Gene3D" id="1.25.40.10">
    <property type="entry name" value="Tetratricopeptide repeat domain"/>
    <property type="match status" value="1"/>
</dbReference>
<sequence length="169" mass="18879">YRLAQYALMKGQTKQARAYLASELQASPEDADTLVSMGSMFLMIDELDYATHCLLGVVDIDCANADGYYYLGLASAVKGQFEDAAEFFCHTLDIRPEHVPALRDSAVIYLAMGRLADAADRIKKALALAGDDSQLRSLNRRVSLAQTAERIVDFLCRLRPRLIFRKLLR</sequence>
<dbReference type="SUPFAM" id="SSF48452">
    <property type="entry name" value="TPR-like"/>
    <property type="match status" value="1"/>
</dbReference>
<gene>
    <name evidence="1" type="ORF">S06H3_36248</name>
</gene>
<feature type="non-terminal residue" evidence="1">
    <location>
        <position position="1"/>
    </location>
</feature>
<organism evidence="1">
    <name type="scientific">marine sediment metagenome</name>
    <dbReference type="NCBI Taxonomy" id="412755"/>
    <lineage>
        <taxon>unclassified sequences</taxon>
        <taxon>metagenomes</taxon>
        <taxon>ecological metagenomes</taxon>
    </lineage>
</organism>
<dbReference type="AlphaFoldDB" id="X1NRD0"/>
<reference evidence="1" key="1">
    <citation type="journal article" date="2014" name="Front. Microbiol.">
        <title>High frequency of phylogenetically diverse reductive dehalogenase-homologous genes in deep subseafloor sedimentary metagenomes.</title>
        <authorList>
            <person name="Kawai M."/>
            <person name="Futagami T."/>
            <person name="Toyoda A."/>
            <person name="Takaki Y."/>
            <person name="Nishi S."/>
            <person name="Hori S."/>
            <person name="Arai W."/>
            <person name="Tsubouchi T."/>
            <person name="Morono Y."/>
            <person name="Uchiyama I."/>
            <person name="Ito T."/>
            <person name="Fujiyama A."/>
            <person name="Inagaki F."/>
            <person name="Takami H."/>
        </authorList>
    </citation>
    <scope>NUCLEOTIDE SEQUENCE</scope>
    <source>
        <strain evidence="1">Expedition CK06-06</strain>
    </source>
</reference>
<dbReference type="SMART" id="SM00028">
    <property type="entry name" value="TPR"/>
    <property type="match status" value="2"/>
</dbReference>
<accession>X1NRD0</accession>